<evidence type="ECO:0000313" key="2">
    <source>
        <dbReference type="Proteomes" id="UP000190508"/>
    </source>
</evidence>
<gene>
    <name evidence="1" type="ORF">Xdur_005765</name>
</gene>
<sequence length="198" mass="21558">MNGIVIAVLRCSLLMGFFCAAMPLMAKPKCEADTFTGKNACVYGTGTIGLAGVGNQIITADGRMGLQRMMQVFGDPIDVDAVLFRLDDRRTLRVRAVNNTRPQVNCSGRLCTWSWKILVPLSGDVLKELAGAQSLIMAVQGKDGRRGDEMTMKKGGKIFSQFLEDIQANEPEVLESSKAEAFVLVGTEFQPYTSRSTP</sequence>
<dbReference type="RefSeq" id="WP_031422119.1">
    <property type="nucleotide sequence ID" value="NZ_CP066343.1"/>
</dbReference>
<dbReference type="Proteomes" id="UP000190508">
    <property type="component" value="Chromosome"/>
</dbReference>
<dbReference type="AlphaFoldDB" id="A0A9X6BEN4"/>
<protein>
    <submittedName>
        <fullName evidence="1">Uncharacterized protein</fullName>
    </submittedName>
</protein>
<proteinExistence type="predicted"/>
<reference evidence="1" key="1">
    <citation type="submission" date="2020-12" db="EMBL/GenBank/DDBJ databases">
        <title>Complete genome investigation of Xanthomonas citri pv. durantae LMG696.</title>
        <authorList>
            <person name="Rana R."/>
            <person name="Bansal K."/>
            <person name="Patil P.B."/>
        </authorList>
    </citation>
    <scope>NUCLEOTIDE SEQUENCE</scope>
    <source>
        <strain evidence="1">LMG696</strain>
    </source>
</reference>
<evidence type="ECO:0000313" key="1">
    <source>
        <dbReference type="EMBL" id="UVG59931.1"/>
    </source>
</evidence>
<organism evidence="1 2">
    <name type="scientific">Xanthomonas citri pv. durantae</name>
    <dbReference type="NCBI Taxonomy" id="487862"/>
    <lineage>
        <taxon>Bacteria</taxon>
        <taxon>Pseudomonadati</taxon>
        <taxon>Pseudomonadota</taxon>
        <taxon>Gammaproteobacteria</taxon>
        <taxon>Lysobacterales</taxon>
        <taxon>Lysobacteraceae</taxon>
        <taxon>Xanthomonas</taxon>
    </lineage>
</organism>
<accession>A0A9X6BEN4</accession>
<dbReference type="EMBL" id="CP066343">
    <property type="protein sequence ID" value="UVG59931.1"/>
    <property type="molecule type" value="Genomic_DNA"/>
</dbReference>
<name>A0A9X6BEN4_XANCI</name>